<dbReference type="Proteomes" id="UP000368418">
    <property type="component" value="Unassembled WGS sequence"/>
</dbReference>
<dbReference type="InterPro" id="IPR011004">
    <property type="entry name" value="Trimer_LpxA-like_sf"/>
</dbReference>
<reference evidence="3 6" key="2">
    <citation type="journal article" date="2019" name="Nat. Med.">
        <title>A library of human gut bacterial isolates paired with longitudinal multiomics data enables mechanistic microbiome research.</title>
        <authorList>
            <person name="Poyet M."/>
            <person name="Groussin M."/>
            <person name="Gibbons S.M."/>
            <person name="Avila-Pacheco J."/>
            <person name="Jiang X."/>
            <person name="Kearney S.M."/>
            <person name="Perrotta A.R."/>
            <person name="Berdy B."/>
            <person name="Zhao S."/>
            <person name="Lieberman T.D."/>
            <person name="Swanson P.K."/>
            <person name="Smith M."/>
            <person name="Roesemann S."/>
            <person name="Alexander J.E."/>
            <person name="Rich S.A."/>
            <person name="Livny J."/>
            <person name="Vlamakis H."/>
            <person name="Clish C."/>
            <person name="Bullock K."/>
            <person name="Deik A."/>
            <person name="Scott J."/>
            <person name="Pierce K.A."/>
            <person name="Xavier R.J."/>
            <person name="Alm E.J."/>
        </authorList>
    </citation>
    <scope>NUCLEOTIDE SEQUENCE [LARGE SCALE GENOMIC DNA]</scope>
    <source>
        <strain evidence="3 6">BIOML-A19</strain>
    </source>
</reference>
<dbReference type="PANTHER" id="PTHR23416:SF23">
    <property type="entry name" value="ACETYLTRANSFERASE C18B11.09C-RELATED"/>
    <property type="match status" value="1"/>
</dbReference>
<keyword evidence="4" id="KW-0012">Acyltransferase</keyword>
<dbReference type="InterPro" id="IPR051159">
    <property type="entry name" value="Hexapeptide_acetyltransf"/>
</dbReference>
<evidence type="ECO:0000313" key="4">
    <source>
        <dbReference type="EMBL" id="RHH86494.1"/>
    </source>
</evidence>
<evidence type="ECO:0000256" key="1">
    <source>
        <dbReference type="ARBA" id="ARBA00007274"/>
    </source>
</evidence>
<dbReference type="CDD" id="cd04647">
    <property type="entry name" value="LbH_MAT_like"/>
    <property type="match status" value="1"/>
</dbReference>
<evidence type="ECO:0000256" key="2">
    <source>
        <dbReference type="ARBA" id="ARBA00022679"/>
    </source>
</evidence>
<dbReference type="Proteomes" id="UP000283512">
    <property type="component" value="Unassembled WGS sequence"/>
</dbReference>
<dbReference type="GO" id="GO:0005829">
    <property type="term" value="C:cytosol"/>
    <property type="evidence" value="ECO:0007669"/>
    <property type="project" value="TreeGrafter"/>
</dbReference>
<comment type="caution">
    <text evidence="4">The sequence shown here is derived from an EMBL/GenBank/DDBJ whole genome shotgun (WGS) entry which is preliminary data.</text>
</comment>
<evidence type="ECO:0000313" key="6">
    <source>
        <dbReference type="Proteomes" id="UP000368418"/>
    </source>
</evidence>
<evidence type="ECO:0000313" key="3">
    <source>
        <dbReference type="EMBL" id="KAA5492328.1"/>
    </source>
</evidence>
<sequence>MGYHFRGLGKIVLKLDPKYKRVVIGDNFIIIGGGFRNSISRNMMSCIHVQAGAELCIGNDVRMSDVCIWARKKIIIGSFVTVGADTIIMDSDSHPLDWSLRRRECIDYENTKKAIKHKTIIIEDDVFIGAKCIINKGVRIGARSIIAAGSVVVSDIPSDVIAGGNPCKVIKGI</sequence>
<evidence type="ECO:0000313" key="5">
    <source>
        <dbReference type="Proteomes" id="UP000283512"/>
    </source>
</evidence>
<dbReference type="AlphaFoldDB" id="A0A414YKE9"/>
<name>A0A414YKE9_9BACE</name>
<gene>
    <name evidence="4" type="ORF">DW190_17865</name>
    <name evidence="3" type="ORF">F2Y31_22480</name>
</gene>
<dbReference type="GO" id="GO:0008374">
    <property type="term" value="F:O-acyltransferase activity"/>
    <property type="evidence" value="ECO:0007669"/>
    <property type="project" value="TreeGrafter"/>
</dbReference>
<proteinExistence type="inferred from homology"/>
<accession>A0A414YKE9</accession>
<dbReference type="Pfam" id="PF14602">
    <property type="entry name" value="Hexapep_2"/>
    <property type="match status" value="1"/>
</dbReference>
<dbReference type="EMBL" id="QRKD01000026">
    <property type="protein sequence ID" value="RHH86494.1"/>
    <property type="molecule type" value="Genomic_DNA"/>
</dbReference>
<dbReference type="InterPro" id="IPR001451">
    <property type="entry name" value="Hexapep"/>
</dbReference>
<dbReference type="EMBL" id="VVYD01000041">
    <property type="protein sequence ID" value="KAA5492328.1"/>
    <property type="molecule type" value="Genomic_DNA"/>
</dbReference>
<protein>
    <submittedName>
        <fullName evidence="4">Acyltransferase</fullName>
    </submittedName>
</protein>
<keyword evidence="2 4" id="KW-0808">Transferase</keyword>
<dbReference type="PANTHER" id="PTHR23416">
    <property type="entry name" value="SIALIC ACID SYNTHASE-RELATED"/>
    <property type="match status" value="1"/>
</dbReference>
<reference evidence="4 5" key="1">
    <citation type="submission" date="2018-08" db="EMBL/GenBank/DDBJ databases">
        <title>A genome reference for cultivated species of the human gut microbiota.</title>
        <authorList>
            <person name="Zou Y."/>
            <person name="Xue W."/>
            <person name="Luo G."/>
        </authorList>
    </citation>
    <scope>NUCLEOTIDE SEQUENCE [LARGE SCALE GENOMIC DNA]</scope>
    <source>
        <strain evidence="4 5">AM16-49B</strain>
    </source>
</reference>
<organism evidence="4 5">
    <name type="scientific">Bacteroides caccae</name>
    <dbReference type="NCBI Taxonomy" id="47678"/>
    <lineage>
        <taxon>Bacteria</taxon>
        <taxon>Pseudomonadati</taxon>
        <taxon>Bacteroidota</taxon>
        <taxon>Bacteroidia</taxon>
        <taxon>Bacteroidales</taxon>
        <taxon>Bacteroidaceae</taxon>
        <taxon>Bacteroides</taxon>
    </lineage>
</organism>
<dbReference type="Gene3D" id="2.160.10.10">
    <property type="entry name" value="Hexapeptide repeat proteins"/>
    <property type="match status" value="1"/>
</dbReference>
<dbReference type="SUPFAM" id="SSF51161">
    <property type="entry name" value="Trimeric LpxA-like enzymes"/>
    <property type="match status" value="1"/>
</dbReference>
<comment type="similarity">
    <text evidence="1">Belongs to the transferase hexapeptide repeat family.</text>
</comment>